<dbReference type="Pfam" id="PF00440">
    <property type="entry name" value="TetR_N"/>
    <property type="match status" value="1"/>
</dbReference>
<dbReference type="Gene3D" id="1.10.10.60">
    <property type="entry name" value="Homeodomain-like"/>
    <property type="match status" value="1"/>
</dbReference>
<dbReference type="PRINTS" id="PR00455">
    <property type="entry name" value="HTHTETR"/>
</dbReference>
<dbReference type="Proteomes" id="UP000189935">
    <property type="component" value="Chromosome I"/>
</dbReference>
<reference evidence="7 8" key="1">
    <citation type="submission" date="2016-11" db="EMBL/GenBank/DDBJ databases">
        <authorList>
            <person name="Jaros S."/>
            <person name="Januszkiewicz K."/>
            <person name="Wedrychowicz H."/>
        </authorList>
    </citation>
    <scope>NUCLEOTIDE SEQUENCE [LARGE SCALE GENOMIC DNA]</scope>
    <source>
        <strain evidence="7 8">GAS499</strain>
    </source>
</reference>
<dbReference type="Pfam" id="PF14246">
    <property type="entry name" value="TetR_C_7"/>
    <property type="match status" value="1"/>
</dbReference>
<evidence type="ECO:0000256" key="2">
    <source>
        <dbReference type="ARBA" id="ARBA00023125"/>
    </source>
</evidence>
<dbReference type="SUPFAM" id="SSF46689">
    <property type="entry name" value="Homeodomain-like"/>
    <property type="match status" value="1"/>
</dbReference>
<dbReference type="EMBL" id="LT670844">
    <property type="protein sequence ID" value="SHK82129.1"/>
    <property type="molecule type" value="Genomic_DNA"/>
</dbReference>
<dbReference type="PROSITE" id="PS50977">
    <property type="entry name" value="HTH_TETR_2"/>
    <property type="match status" value="1"/>
</dbReference>
<feature type="domain" description="HTH tetR-type" evidence="6">
    <location>
        <begin position="32"/>
        <end position="92"/>
    </location>
</feature>
<dbReference type="InterPro" id="IPR009057">
    <property type="entry name" value="Homeodomain-like_sf"/>
</dbReference>
<evidence type="ECO:0000256" key="5">
    <source>
        <dbReference type="SAM" id="MobiDB-lite"/>
    </source>
</evidence>
<evidence type="ECO:0000313" key="8">
    <source>
        <dbReference type="Proteomes" id="UP000189935"/>
    </source>
</evidence>
<dbReference type="PROSITE" id="PS01081">
    <property type="entry name" value="HTH_TETR_1"/>
    <property type="match status" value="1"/>
</dbReference>
<evidence type="ECO:0000313" key="7">
    <source>
        <dbReference type="EMBL" id="SHK82129.1"/>
    </source>
</evidence>
<dbReference type="InterPro" id="IPR023772">
    <property type="entry name" value="DNA-bd_HTH_TetR-type_CS"/>
</dbReference>
<dbReference type="Gene3D" id="1.10.357.10">
    <property type="entry name" value="Tetracycline Repressor, domain 2"/>
    <property type="match status" value="1"/>
</dbReference>
<dbReference type="GO" id="GO:0003700">
    <property type="term" value="F:DNA-binding transcription factor activity"/>
    <property type="evidence" value="ECO:0007669"/>
    <property type="project" value="TreeGrafter"/>
</dbReference>
<gene>
    <name evidence="7" type="ORF">SAMN05444159_4270</name>
</gene>
<feature type="region of interest" description="Disordered" evidence="5">
    <location>
        <begin position="1"/>
        <end position="29"/>
    </location>
</feature>
<evidence type="ECO:0000256" key="3">
    <source>
        <dbReference type="ARBA" id="ARBA00023163"/>
    </source>
</evidence>
<dbReference type="InterPro" id="IPR039536">
    <property type="entry name" value="TetR_C_Proteobacteria"/>
</dbReference>
<sequence length="236" mass="25787">MARISARTSAKKARSVARAPGRSGRPPNELAGEVEERILDAARKVFLDRGFEGASIEEIAEVARSGKPTIYARFHDKKGLFTAAVTKYVIAKQAQLENHSPSGTTIDERLASIGVIVLQEALTPEWISLLRLSIAEARRFPDLGGSVIRIMRERGTEIMMRLLAEVAESSEVETFPALGPGRLAMTARYFIDLILLPQVLRALSGEDIETLHAEIGPHVLQRVAFFLSACRNGGIA</sequence>
<protein>
    <submittedName>
        <fullName evidence="7">Transcriptional regulator, TetR family</fullName>
    </submittedName>
</protein>
<dbReference type="PANTHER" id="PTHR30055:SF146">
    <property type="entry name" value="HTH-TYPE TRANSCRIPTIONAL DUAL REGULATOR CECR"/>
    <property type="match status" value="1"/>
</dbReference>
<dbReference type="RefSeq" id="WP_172842077.1">
    <property type="nucleotide sequence ID" value="NZ_LT670844.1"/>
</dbReference>
<dbReference type="InterPro" id="IPR001647">
    <property type="entry name" value="HTH_TetR"/>
</dbReference>
<evidence type="ECO:0000256" key="4">
    <source>
        <dbReference type="PROSITE-ProRule" id="PRU00335"/>
    </source>
</evidence>
<organism evidence="7 8">
    <name type="scientific">Bradyrhizobium lablabi</name>
    <dbReference type="NCBI Taxonomy" id="722472"/>
    <lineage>
        <taxon>Bacteria</taxon>
        <taxon>Pseudomonadati</taxon>
        <taxon>Pseudomonadota</taxon>
        <taxon>Alphaproteobacteria</taxon>
        <taxon>Hyphomicrobiales</taxon>
        <taxon>Nitrobacteraceae</taxon>
        <taxon>Bradyrhizobium</taxon>
    </lineage>
</organism>
<dbReference type="GO" id="GO:0000976">
    <property type="term" value="F:transcription cis-regulatory region binding"/>
    <property type="evidence" value="ECO:0007669"/>
    <property type="project" value="TreeGrafter"/>
</dbReference>
<keyword evidence="1" id="KW-0805">Transcription regulation</keyword>
<dbReference type="FunFam" id="1.10.10.60:FF:000141">
    <property type="entry name" value="TetR family transcriptional regulator"/>
    <property type="match status" value="1"/>
</dbReference>
<dbReference type="InterPro" id="IPR050109">
    <property type="entry name" value="HTH-type_TetR-like_transc_reg"/>
</dbReference>
<proteinExistence type="predicted"/>
<feature type="DNA-binding region" description="H-T-H motif" evidence="4">
    <location>
        <begin position="55"/>
        <end position="74"/>
    </location>
</feature>
<evidence type="ECO:0000256" key="1">
    <source>
        <dbReference type="ARBA" id="ARBA00023015"/>
    </source>
</evidence>
<keyword evidence="3" id="KW-0804">Transcription</keyword>
<dbReference type="AlphaFoldDB" id="A0A1M6VKY9"/>
<keyword evidence="2 4" id="KW-0238">DNA-binding</keyword>
<evidence type="ECO:0000259" key="6">
    <source>
        <dbReference type="PROSITE" id="PS50977"/>
    </source>
</evidence>
<accession>A0A1M6VKY9</accession>
<dbReference type="PANTHER" id="PTHR30055">
    <property type="entry name" value="HTH-TYPE TRANSCRIPTIONAL REGULATOR RUTR"/>
    <property type="match status" value="1"/>
</dbReference>
<name>A0A1M6VKY9_9BRAD</name>